<evidence type="ECO:0000313" key="4">
    <source>
        <dbReference type="Proteomes" id="UP000003288"/>
    </source>
</evidence>
<dbReference type="SUPFAM" id="SSF54631">
    <property type="entry name" value="CBS-domain pair"/>
    <property type="match status" value="1"/>
</dbReference>
<name>A0AAI9AHX0_9BACT</name>
<reference evidence="2 4" key="1">
    <citation type="journal article" date="2011" name="Stand. Genomic Sci.">
        <title>Draft genome sequence of Caminibacter mediatlanticus strain TB-2, an epsilonproteobacterium isolated from a deep-sea hydrothermal vent.</title>
        <authorList>
            <person name="Giovannelli D."/>
            <person name="Ferriera S."/>
            <person name="Johnson J."/>
            <person name="Kravitz S."/>
            <person name="Perez-Rodriguez I."/>
            <person name="Ricci J."/>
            <person name="O'Brien C."/>
            <person name="Voordeckers J.W."/>
            <person name="Bini E."/>
            <person name="Vetriani C."/>
        </authorList>
    </citation>
    <scope>NUCLEOTIDE SEQUENCE [LARGE SCALE GENOMIC DNA]</scope>
    <source>
        <strain evidence="2 4">TB-2</strain>
    </source>
</reference>
<dbReference type="InterPro" id="IPR046342">
    <property type="entry name" value="CBS_dom_sf"/>
</dbReference>
<protein>
    <submittedName>
        <fullName evidence="3">Diguanylate cyclase</fullName>
    </submittedName>
</protein>
<dbReference type="Gene3D" id="3.10.580.10">
    <property type="entry name" value="CBS-domain"/>
    <property type="match status" value="1"/>
</dbReference>
<organism evidence="2 4">
    <name type="scientific">Caminibacter mediatlanticus TB-2</name>
    <dbReference type="NCBI Taxonomy" id="391592"/>
    <lineage>
        <taxon>Bacteria</taxon>
        <taxon>Pseudomonadati</taxon>
        <taxon>Campylobacterota</taxon>
        <taxon>Epsilonproteobacteria</taxon>
        <taxon>Nautiliales</taxon>
        <taxon>Nautiliaceae</taxon>
        <taxon>Caminibacter</taxon>
    </lineage>
</organism>
<dbReference type="AlphaFoldDB" id="A0AAI9AHX0"/>
<dbReference type="SUPFAM" id="SSF55073">
    <property type="entry name" value="Nucleotide cyclase"/>
    <property type="match status" value="1"/>
</dbReference>
<evidence type="ECO:0000313" key="2">
    <source>
        <dbReference type="EMBL" id="EDM24521.1"/>
    </source>
</evidence>
<dbReference type="Proteomes" id="UP000306825">
    <property type="component" value="Chromosome"/>
</dbReference>
<dbReference type="EMBL" id="CP040463">
    <property type="protein sequence ID" value="QCT95166.1"/>
    <property type="molecule type" value="Genomic_DNA"/>
</dbReference>
<evidence type="ECO:0000313" key="3">
    <source>
        <dbReference type="EMBL" id="QCT95166.1"/>
    </source>
</evidence>
<dbReference type="PROSITE" id="PS50887">
    <property type="entry name" value="GGDEF"/>
    <property type="match status" value="1"/>
</dbReference>
<dbReference type="InterPro" id="IPR043128">
    <property type="entry name" value="Rev_trsase/Diguanyl_cyclase"/>
</dbReference>
<evidence type="ECO:0000259" key="1">
    <source>
        <dbReference type="PROSITE" id="PS50887"/>
    </source>
</evidence>
<dbReference type="InterPro" id="IPR000160">
    <property type="entry name" value="GGDEF_dom"/>
</dbReference>
<accession>A0AAI9AHX0</accession>
<dbReference type="Proteomes" id="UP000003288">
    <property type="component" value="Unassembled WGS sequence"/>
</dbReference>
<feature type="domain" description="GGDEF" evidence="1">
    <location>
        <begin position="155"/>
        <end position="269"/>
    </location>
</feature>
<dbReference type="Gene3D" id="3.30.70.270">
    <property type="match status" value="1"/>
</dbReference>
<sequence length="269" mass="32156">MTIESFVDKIDYLEFDSIKNKKLEDIIQYIRNKKIQRLYIVENAYPTFILDHETILDIFFKNLLHLTLYEYLTSINEYKLVILDANKHIIDTYNYLRKLKIMYAPVVKDNKLIGEVNFSTLSLKISYLAIKDNITNTFNEKYFNVLVDEYHEIDKEVGIIMIKVFDIEIYQSFYGYDFINKILKLFAKTIKSSIRDVDFLFRNENIFKILTFNNAEITMKIKNRIDKRLENIEVENIKIPYKIVATQIPEIETNILLAIEKLEKELIKR</sequence>
<reference evidence="3 5" key="2">
    <citation type="submission" date="2019-05" db="EMBL/GenBank/DDBJ databases">
        <title>A comparative analysis of the Nautiliaceae.</title>
        <authorList>
            <person name="Grosche A."/>
            <person name="Smedile F."/>
            <person name="Vetriani C."/>
        </authorList>
    </citation>
    <scope>NUCLEOTIDE SEQUENCE [LARGE SCALE GENOMIC DNA]</scope>
    <source>
        <strain evidence="3 5">TB-2</strain>
    </source>
</reference>
<dbReference type="Pfam" id="PF00990">
    <property type="entry name" value="GGDEF"/>
    <property type="match status" value="1"/>
</dbReference>
<proteinExistence type="predicted"/>
<dbReference type="EMBL" id="ABCJ01000001">
    <property type="protein sequence ID" value="EDM24521.1"/>
    <property type="molecule type" value="Genomic_DNA"/>
</dbReference>
<dbReference type="InterPro" id="IPR029787">
    <property type="entry name" value="Nucleotide_cyclase"/>
</dbReference>
<dbReference type="RefSeq" id="WP_007473530.1">
    <property type="nucleotide sequence ID" value="NZ_ABCJ01000001.1"/>
</dbReference>
<evidence type="ECO:0000313" key="5">
    <source>
        <dbReference type="Proteomes" id="UP000306825"/>
    </source>
</evidence>
<gene>
    <name evidence="2" type="ORF">CMTB2_03358</name>
    <name evidence="3" type="ORF">FE773_08165</name>
</gene>
<keyword evidence="5" id="KW-1185">Reference proteome</keyword>